<accession>A0A543G631</accession>
<dbReference type="CDD" id="cd03801">
    <property type="entry name" value="GT4_PimA-like"/>
    <property type="match status" value="1"/>
</dbReference>
<dbReference type="InterPro" id="IPR028098">
    <property type="entry name" value="Glyco_trans_4-like_N"/>
</dbReference>
<reference evidence="3 4" key="1">
    <citation type="submission" date="2019-06" db="EMBL/GenBank/DDBJ databases">
        <title>Genomic Encyclopedia of Archaeal and Bacterial Type Strains, Phase II (KMG-II): from individual species to whole genera.</title>
        <authorList>
            <person name="Goeker M."/>
        </authorList>
    </citation>
    <scope>NUCLEOTIDE SEQUENCE [LARGE SCALE GENOMIC DNA]</scope>
    <source>
        <strain evidence="3 4">DSM 24789</strain>
    </source>
</reference>
<dbReference type="Proteomes" id="UP000320773">
    <property type="component" value="Unassembled WGS sequence"/>
</dbReference>
<dbReference type="Pfam" id="PF13439">
    <property type="entry name" value="Glyco_transf_4"/>
    <property type="match status" value="1"/>
</dbReference>
<dbReference type="Pfam" id="PF00534">
    <property type="entry name" value="Glycos_transf_1"/>
    <property type="match status" value="1"/>
</dbReference>
<dbReference type="RefSeq" id="WP_089079615.1">
    <property type="nucleotide sequence ID" value="NZ_VFPJ01000001.1"/>
</dbReference>
<dbReference type="InterPro" id="IPR001296">
    <property type="entry name" value="Glyco_trans_1"/>
</dbReference>
<dbReference type="AlphaFoldDB" id="A0A543G631"/>
<name>A0A543G631_9FLAO</name>
<dbReference type="GO" id="GO:0016757">
    <property type="term" value="F:glycosyltransferase activity"/>
    <property type="evidence" value="ECO:0007669"/>
    <property type="project" value="InterPro"/>
</dbReference>
<proteinExistence type="predicted"/>
<dbReference type="Gene3D" id="3.40.50.2000">
    <property type="entry name" value="Glycogen Phosphorylase B"/>
    <property type="match status" value="3"/>
</dbReference>
<dbReference type="EMBL" id="VFPJ01000001">
    <property type="protein sequence ID" value="TQM41546.1"/>
    <property type="molecule type" value="Genomic_DNA"/>
</dbReference>
<gene>
    <name evidence="3" type="ORF">BC670_2526</name>
</gene>
<dbReference type="InterPro" id="IPR050194">
    <property type="entry name" value="Glycosyltransferase_grp1"/>
</dbReference>
<evidence type="ECO:0000259" key="2">
    <source>
        <dbReference type="Pfam" id="PF13439"/>
    </source>
</evidence>
<feature type="domain" description="Glycosyltransferase subfamily 4-like N-terminal" evidence="2">
    <location>
        <begin position="33"/>
        <end position="139"/>
    </location>
</feature>
<keyword evidence="3" id="KW-0808">Transferase</keyword>
<evidence type="ECO:0000313" key="3">
    <source>
        <dbReference type="EMBL" id="TQM41546.1"/>
    </source>
</evidence>
<protein>
    <submittedName>
        <fullName evidence="3">Glycosyltransferase involved in cell wall biosynthesis</fullName>
    </submittedName>
</protein>
<dbReference type="SUPFAM" id="SSF53756">
    <property type="entry name" value="UDP-Glycosyltransferase/glycogen phosphorylase"/>
    <property type="match status" value="1"/>
</dbReference>
<comment type="caution">
    <text evidence="3">The sequence shown here is derived from an EMBL/GenBank/DDBJ whole genome shotgun (WGS) entry which is preliminary data.</text>
</comment>
<organism evidence="3 4">
    <name type="scientific">Flavobacterium branchiophilum</name>
    <dbReference type="NCBI Taxonomy" id="55197"/>
    <lineage>
        <taxon>Bacteria</taxon>
        <taxon>Pseudomonadati</taxon>
        <taxon>Bacteroidota</taxon>
        <taxon>Flavobacteriia</taxon>
        <taxon>Flavobacteriales</taxon>
        <taxon>Flavobacteriaceae</taxon>
        <taxon>Flavobacterium</taxon>
    </lineage>
</organism>
<dbReference type="PANTHER" id="PTHR45947:SF3">
    <property type="entry name" value="SULFOQUINOVOSYL TRANSFERASE SQD2"/>
    <property type="match status" value="1"/>
</dbReference>
<sequence>MRVLIVCSGNAQVIAPFIVEQVNALKKLDVEIEYFLIKGKGILGYIKNYKALLQKIASFQPNIIHAHYGFSGLLAIFQRRIPVVVTFHGCDIQKRGVNNIISNFVFYLANSSIFVNSKMLNFVIFKKKHTIISCGIDLDEYQYISKEEARINLRFSDKEKLVLFSSSFDEPVKNYDLAKKAVEKLENIKLLELKGYKREEVIQLMHAVDCLLITSIRETGPQVVKEALMCGCPIISVDVGDVKSLIEQVAGCFIVPYDENIIAEKISLVFQNNNRIKGREVIIEKELYNSVIAKKIKDIYTQILNK</sequence>
<dbReference type="PANTHER" id="PTHR45947">
    <property type="entry name" value="SULFOQUINOVOSYL TRANSFERASE SQD2"/>
    <property type="match status" value="1"/>
</dbReference>
<feature type="domain" description="Glycosyl transferase family 1" evidence="1">
    <location>
        <begin position="183"/>
        <end position="277"/>
    </location>
</feature>
<evidence type="ECO:0000313" key="4">
    <source>
        <dbReference type="Proteomes" id="UP000320773"/>
    </source>
</evidence>
<evidence type="ECO:0000259" key="1">
    <source>
        <dbReference type="Pfam" id="PF00534"/>
    </source>
</evidence>